<evidence type="ECO:0000256" key="2">
    <source>
        <dbReference type="ARBA" id="ARBA00022737"/>
    </source>
</evidence>
<feature type="non-terminal residue" evidence="7">
    <location>
        <position position="1"/>
    </location>
</feature>
<organism evidence="7 8">
    <name type="scientific">Pristionchus fissidentatus</name>
    <dbReference type="NCBI Taxonomy" id="1538716"/>
    <lineage>
        <taxon>Eukaryota</taxon>
        <taxon>Metazoa</taxon>
        <taxon>Ecdysozoa</taxon>
        <taxon>Nematoda</taxon>
        <taxon>Chromadorea</taxon>
        <taxon>Rhabditida</taxon>
        <taxon>Rhabditina</taxon>
        <taxon>Diplogasteromorpha</taxon>
        <taxon>Diplogasteroidea</taxon>
        <taxon>Neodiplogasteridae</taxon>
        <taxon>Pristionchus</taxon>
    </lineage>
</organism>
<dbReference type="Proteomes" id="UP001432322">
    <property type="component" value="Unassembled WGS sequence"/>
</dbReference>
<dbReference type="Gene3D" id="4.10.1000.10">
    <property type="entry name" value="Zinc finger, CCCH-type"/>
    <property type="match status" value="2"/>
</dbReference>
<keyword evidence="8" id="KW-1185">Reference proteome</keyword>
<feature type="domain" description="C3H1-type" evidence="6">
    <location>
        <begin position="41"/>
        <end position="69"/>
    </location>
</feature>
<dbReference type="AlphaFoldDB" id="A0AAV5VLK9"/>
<dbReference type="SUPFAM" id="SSF90229">
    <property type="entry name" value="CCCH zinc finger"/>
    <property type="match status" value="2"/>
</dbReference>
<dbReference type="GO" id="GO:0003729">
    <property type="term" value="F:mRNA binding"/>
    <property type="evidence" value="ECO:0007669"/>
    <property type="project" value="InterPro"/>
</dbReference>
<dbReference type="GO" id="GO:0008270">
    <property type="term" value="F:zinc ion binding"/>
    <property type="evidence" value="ECO:0007669"/>
    <property type="project" value="UniProtKB-KW"/>
</dbReference>
<dbReference type="InterPro" id="IPR036855">
    <property type="entry name" value="Znf_CCCH_sf"/>
</dbReference>
<dbReference type="SMART" id="SM00356">
    <property type="entry name" value="ZnF_C3H1"/>
    <property type="match status" value="3"/>
</dbReference>
<evidence type="ECO:0000256" key="1">
    <source>
        <dbReference type="ARBA" id="ARBA00022723"/>
    </source>
</evidence>
<evidence type="ECO:0000256" key="5">
    <source>
        <dbReference type="PROSITE-ProRule" id="PRU00723"/>
    </source>
</evidence>
<feature type="domain" description="C3H1-type" evidence="6">
    <location>
        <begin position="144"/>
        <end position="171"/>
    </location>
</feature>
<evidence type="ECO:0000256" key="4">
    <source>
        <dbReference type="ARBA" id="ARBA00022833"/>
    </source>
</evidence>
<comment type="caution">
    <text evidence="7">The sequence shown here is derived from an EMBL/GenBank/DDBJ whole genome shotgun (WGS) entry which is preliminary data.</text>
</comment>
<evidence type="ECO:0000256" key="3">
    <source>
        <dbReference type="ARBA" id="ARBA00022771"/>
    </source>
</evidence>
<evidence type="ECO:0000313" key="7">
    <source>
        <dbReference type="EMBL" id="GMT20506.1"/>
    </source>
</evidence>
<feature type="zinc finger region" description="C3H1-type" evidence="5">
    <location>
        <begin position="41"/>
        <end position="69"/>
    </location>
</feature>
<feature type="zinc finger region" description="C3H1-type" evidence="5">
    <location>
        <begin position="144"/>
        <end position="171"/>
    </location>
</feature>
<evidence type="ECO:0000259" key="6">
    <source>
        <dbReference type="PROSITE" id="PS50103"/>
    </source>
</evidence>
<name>A0AAV5VLK9_9BILA</name>
<dbReference type="EMBL" id="BTSY01000003">
    <property type="protein sequence ID" value="GMT20506.1"/>
    <property type="molecule type" value="Genomic_DNA"/>
</dbReference>
<dbReference type="InterPro" id="IPR045877">
    <property type="entry name" value="ZFP36-like"/>
</dbReference>
<dbReference type="PROSITE" id="PS50103">
    <property type="entry name" value="ZF_C3H1"/>
    <property type="match status" value="2"/>
</dbReference>
<accession>A0AAV5VLK9</accession>
<protein>
    <recommendedName>
        <fullName evidence="6">C3H1-type domain-containing protein</fullName>
    </recommendedName>
</protein>
<reference evidence="7" key="1">
    <citation type="submission" date="2023-10" db="EMBL/GenBank/DDBJ databases">
        <title>Genome assembly of Pristionchus species.</title>
        <authorList>
            <person name="Yoshida K."/>
            <person name="Sommer R.J."/>
        </authorList>
    </citation>
    <scope>NUCLEOTIDE SEQUENCE</scope>
    <source>
        <strain evidence="7">RS5133</strain>
    </source>
</reference>
<evidence type="ECO:0000313" key="8">
    <source>
        <dbReference type="Proteomes" id="UP001432322"/>
    </source>
</evidence>
<keyword evidence="1 5" id="KW-0479">Metal-binding</keyword>
<dbReference type="PANTHER" id="PTHR12547:SF18">
    <property type="entry name" value="PROTEIN TIS11"/>
    <property type="match status" value="1"/>
</dbReference>
<sequence length="611" mass="69673">FHLLFPRLAAGAQERVQHQLPSSPNSNGTIARVANNARHPNWKTELCWRFETAGFCAKGANCDYAHGVEELRRRRCMYMEDCVYGPEYCHYSHEKEEVIEPIRQNATADATEDNNVYMDLSSSDRQQLDPVSAETNHALSNTSLHKTKLCDHFTRGNCVKGEWCTYAHGKKALRPMPIVPKADCKPGTNQLSERSVYVPTPTNPGQLVQCPICEEETATLLFENMKKKECRYNCTKCKLVKQKSIAQVTRSLPTEVKEIVIPNQLVHVVVRRAAIAEFQAVYHNYETEKWRAVMQDKTIRHDANIRLHAVPESCRFAMKAPNGIIPHVHVMYQILLSLLRNNNIYKMSEGIAFFGYAGILSYIGSIVYQRKDCLFTAARVGSIIFLNNTKMHSETDEWGLEEEEKEIYEQAGMEPPPTRPSAYQGVMPWDPLLHLSKYRLVQTKLQQEGCEPLRLLVLGDADYYDTRNDPWELKSPKTSKKEFMEKPSALHLLLQTHFKISLSGIGKIKYRYNGDEHQELSAAQLLKLGERMEEAKRPSHISPADFIKQHDAIRAHLAAVLRTVRDLLVDDWTYAGIRYTNIAGRGKMTVTLKGELDKRCIDDVLKAKLGL</sequence>
<proteinExistence type="predicted"/>
<dbReference type="InterPro" id="IPR000571">
    <property type="entry name" value="Znf_CCCH"/>
</dbReference>
<dbReference type="Pfam" id="PF00642">
    <property type="entry name" value="zf-CCCH"/>
    <property type="match status" value="1"/>
</dbReference>
<dbReference type="GO" id="GO:0043186">
    <property type="term" value="C:P granule"/>
    <property type="evidence" value="ECO:0007669"/>
    <property type="project" value="UniProtKB-ARBA"/>
</dbReference>
<keyword evidence="4 5" id="KW-0862">Zinc</keyword>
<gene>
    <name evidence="7" type="ORF">PFISCL1PPCAC_11803</name>
</gene>
<dbReference type="PANTHER" id="PTHR12547">
    <property type="entry name" value="CCCH ZINC FINGER/TIS11-RELATED"/>
    <property type="match status" value="1"/>
</dbReference>
<keyword evidence="3 5" id="KW-0863">Zinc-finger</keyword>
<keyword evidence="2" id="KW-0677">Repeat</keyword>